<evidence type="ECO:0000259" key="1">
    <source>
        <dbReference type="PROSITE" id="PS50090"/>
    </source>
</evidence>
<dbReference type="InterPro" id="IPR001005">
    <property type="entry name" value="SANT/Myb"/>
</dbReference>
<dbReference type="PROSITE" id="PS50090">
    <property type="entry name" value="MYB_LIKE"/>
    <property type="match status" value="2"/>
</dbReference>
<dbReference type="SMART" id="SM00717">
    <property type="entry name" value="SANT"/>
    <property type="match status" value="2"/>
</dbReference>
<dbReference type="Gene3D" id="1.10.10.60">
    <property type="entry name" value="Homeodomain-like"/>
    <property type="match status" value="2"/>
</dbReference>
<dbReference type="CDD" id="cd00167">
    <property type="entry name" value="SANT"/>
    <property type="match status" value="2"/>
</dbReference>
<dbReference type="InterPro" id="IPR017930">
    <property type="entry name" value="Myb_dom"/>
</dbReference>
<dbReference type="GO" id="GO:0000978">
    <property type="term" value="F:RNA polymerase II cis-regulatory region sequence-specific DNA binding"/>
    <property type="evidence" value="ECO:0007669"/>
    <property type="project" value="TreeGrafter"/>
</dbReference>
<sequence length="395" mass="45915">MPQEPWNAEEDELLYQLVQRLGPSSWSETARLLNSTLNVNRLAKQCRERWISHVDPRIRRGDWSLSEDRFILNQQNLWGNRWADIARHLPGRTTHAVKNRYHQLQRLLNQGKTKLETILNAPLIHVVPHFLQQTNNFKDNLGKDAEFSNQLKVKKTIVKKKRETISNYKCFSEIDSLNQIKKNMQVYSENEVKYVPNEMMDQDNLMICAQPVENHINFEQIGEIEESIKNREANREEIQPIETVCRAVQSNPEIELSPRNFTRTFLEFQQSPPGVLLASDVGIYPVTPTFTEHCSSCNESRAIEPSTCETNQGSEYISKSEFLTPSSELSESLSNKCIKSICTFNEDPSIYSEIEYRDPNWYGWSEHPNDWDSNPMHRIDTGSIADPFLYSFPEM</sequence>
<dbReference type="EMBL" id="JAPCXC010000004">
    <property type="protein sequence ID" value="KAJ1613082.1"/>
    <property type="molecule type" value="Genomic_DNA"/>
</dbReference>
<dbReference type="Proteomes" id="UP001067231">
    <property type="component" value="Unassembled WGS sequence"/>
</dbReference>
<dbReference type="AlphaFoldDB" id="A0A9D5DJ09"/>
<dbReference type="OrthoDB" id="330397at2759"/>
<feature type="domain" description="Myb-like" evidence="1">
    <location>
        <begin position="1"/>
        <end position="54"/>
    </location>
</feature>
<evidence type="ECO:0000259" key="2">
    <source>
        <dbReference type="PROSITE" id="PS51294"/>
    </source>
</evidence>
<dbReference type="InterPro" id="IPR050560">
    <property type="entry name" value="MYB_TF"/>
</dbReference>
<proteinExistence type="predicted"/>
<dbReference type="Pfam" id="PF13921">
    <property type="entry name" value="Myb_DNA-bind_6"/>
    <property type="match status" value="1"/>
</dbReference>
<dbReference type="PROSITE" id="PS51294">
    <property type="entry name" value="HTH_MYB"/>
    <property type="match status" value="2"/>
</dbReference>
<gene>
    <name evidence="3" type="ORF">OJ253_302</name>
</gene>
<organism evidence="3">
    <name type="scientific">Cryptosporidium canis</name>
    <dbReference type="NCBI Taxonomy" id="195482"/>
    <lineage>
        <taxon>Eukaryota</taxon>
        <taxon>Sar</taxon>
        <taxon>Alveolata</taxon>
        <taxon>Apicomplexa</taxon>
        <taxon>Conoidasida</taxon>
        <taxon>Coccidia</taxon>
        <taxon>Eucoccidiorida</taxon>
        <taxon>Eimeriorina</taxon>
        <taxon>Cryptosporidiidae</taxon>
        <taxon>Cryptosporidium</taxon>
    </lineage>
</organism>
<protein>
    <submittedName>
        <fullName evidence="3">Myb proto-oncogene protein</fullName>
    </submittedName>
</protein>
<dbReference type="GO" id="GO:0000981">
    <property type="term" value="F:DNA-binding transcription factor activity, RNA polymerase II-specific"/>
    <property type="evidence" value="ECO:0007669"/>
    <property type="project" value="TreeGrafter"/>
</dbReference>
<dbReference type="PANTHER" id="PTHR45614">
    <property type="entry name" value="MYB PROTEIN-RELATED"/>
    <property type="match status" value="1"/>
</dbReference>
<feature type="domain" description="HTH myb-type" evidence="2">
    <location>
        <begin position="59"/>
        <end position="109"/>
    </location>
</feature>
<dbReference type="SUPFAM" id="SSF46689">
    <property type="entry name" value="Homeodomain-like"/>
    <property type="match status" value="1"/>
</dbReference>
<dbReference type="InterPro" id="IPR009057">
    <property type="entry name" value="Homeodomain-like_sf"/>
</dbReference>
<name>A0A9D5DJ09_9CRYT</name>
<dbReference type="GO" id="GO:0005634">
    <property type="term" value="C:nucleus"/>
    <property type="evidence" value="ECO:0007669"/>
    <property type="project" value="TreeGrafter"/>
</dbReference>
<feature type="domain" description="HTH myb-type" evidence="2">
    <location>
        <begin position="1"/>
        <end position="58"/>
    </location>
</feature>
<feature type="domain" description="Myb-like" evidence="1">
    <location>
        <begin position="55"/>
        <end position="105"/>
    </location>
</feature>
<accession>A0A9D5DJ09</accession>
<comment type="caution">
    <text evidence="3">The sequence shown here is derived from an EMBL/GenBank/DDBJ whole genome shotgun (WGS) entry which is preliminary data.</text>
</comment>
<reference evidence="3" key="1">
    <citation type="submission" date="2022-10" db="EMBL/GenBank/DDBJ databases">
        <title>Adaptive evolution leads to modifications in subtelomeric GC content in a zoonotic Cryptosporidium species.</title>
        <authorList>
            <person name="Li J."/>
            <person name="Feng Y."/>
            <person name="Xiao L."/>
        </authorList>
    </citation>
    <scope>NUCLEOTIDE SEQUENCE</scope>
    <source>
        <strain evidence="3">33844</strain>
    </source>
</reference>
<evidence type="ECO:0000313" key="3">
    <source>
        <dbReference type="EMBL" id="KAJ1613082.1"/>
    </source>
</evidence>
<dbReference type="PANTHER" id="PTHR45614:SF25">
    <property type="entry name" value="MYB PROTEIN"/>
    <property type="match status" value="1"/>
</dbReference>